<keyword evidence="2" id="KW-1185">Reference proteome</keyword>
<proteinExistence type="predicted"/>
<dbReference type="PROSITE" id="PS51257">
    <property type="entry name" value="PROKAR_LIPOPROTEIN"/>
    <property type="match status" value="1"/>
</dbReference>
<dbReference type="Proteomes" id="UP000199093">
    <property type="component" value="Unassembled WGS sequence"/>
</dbReference>
<reference evidence="1 2" key="1">
    <citation type="submission" date="2016-10" db="EMBL/GenBank/DDBJ databases">
        <authorList>
            <person name="de Groot N.N."/>
        </authorList>
    </citation>
    <scope>NUCLEOTIDE SEQUENCE [LARGE SCALE GENOMIC DNA]</scope>
    <source>
        <strain evidence="1 2">DSM 26424</strain>
    </source>
</reference>
<sequence>MRHGLSFAAYAVAGVLSGCVAPVAGGSAGSAPLARAALVSGDVVAIGPEGYCVDPVTLARRPGRNFAVVASCRILSDGETGPMVEPAVMTVTVGPRQATAALPSPAVMAAQAGQRLIGGREQDGVALAHLASGGDAVLEAGDPRYWRAVYRQGSRLVALALYAPEGSPLAEEAGAEMLLQMQDRMAAASAAPAEADAGN</sequence>
<evidence type="ECO:0000313" key="1">
    <source>
        <dbReference type="EMBL" id="SDI81785.1"/>
    </source>
</evidence>
<dbReference type="EMBL" id="FNEJ01000010">
    <property type="protein sequence ID" value="SDI81785.1"/>
    <property type="molecule type" value="Genomic_DNA"/>
</dbReference>
<accession>A0A1G8NNN7</accession>
<dbReference type="STRING" id="555512.SAMN04487993_1010168"/>
<gene>
    <name evidence="1" type="ORF">SAMN04487993_1010168</name>
</gene>
<organism evidence="1 2">
    <name type="scientific">Salipiger marinus</name>
    <dbReference type="NCBI Taxonomy" id="555512"/>
    <lineage>
        <taxon>Bacteria</taxon>
        <taxon>Pseudomonadati</taxon>
        <taxon>Pseudomonadota</taxon>
        <taxon>Alphaproteobacteria</taxon>
        <taxon>Rhodobacterales</taxon>
        <taxon>Roseobacteraceae</taxon>
        <taxon>Salipiger</taxon>
    </lineage>
</organism>
<evidence type="ECO:0000313" key="2">
    <source>
        <dbReference type="Proteomes" id="UP000199093"/>
    </source>
</evidence>
<dbReference type="OrthoDB" id="7829925at2"/>
<dbReference type="RefSeq" id="WP_089847744.1">
    <property type="nucleotide sequence ID" value="NZ_FNEJ01000010.1"/>
</dbReference>
<name>A0A1G8NNN7_9RHOB</name>
<protein>
    <submittedName>
        <fullName evidence="1">Uncharacterized protein</fullName>
    </submittedName>
</protein>
<dbReference type="AlphaFoldDB" id="A0A1G8NNN7"/>